<protein>
    <submittedName>
        <fullName evidence="1">Uncharacterized protein</fullName>
    </submittedName>
</protein>
<proteinExistence type="predicted"/>
<gene>
    <name evidence="1" type="ORF">S01H1_33567</name>
</gene>
<feature type="non-terminal residue" evidence="1">
    <location>
        <position position="1"/>
    </location>
</feature>
<comment type="caution">
    <text evidence="1">The sequence shown here is derived from an EMBL/GenBank/DDBJ whole genome shotgun (WGS) entry which is preliminary data.</text>
</comment>
<organism evidence="1">
    <name type="scientific">marine sediment metagenome</name>
    <dbReference type="NCBI Taxonomy" id="412755"/>
    <lineage>
        <taxon>unclassified sequences</taxon>
        <taxon>metagenomes</taxon>
        <taxon>ecological metagenomes</taxon>
    </lineage>
</organism>
<sequence>ELSDFVYKITQGRDKLRLTKSSEEKKNINSWATLGITSSNASLIDKLSEAKQDASAEINRVFEYHIRKSDSFEGDTTKDMYWATRENFGHAGAVYAEWMVQNVAQIKSDLEKVKAAIDVRAGIKSEERFWSAVAAVAIYGGLQAQKLGLIKFDISPVMDWASNTIGLMRGEKDDLAGDAISILSQFLDEHASNRLVVKSGEAKHAIIVEAPRGPLVYRIDVTTKVMYLSRTVFKHWLTKKYGSYTNTKNDLLRAKVLINANKRKVIGSGTHY</sequence>
<accession>X0WH29</accession>
<feature type="non-terminal residue" evidence="1">
    <location>
        <position position="272"/>
    </location>
</feature>
<name>X0WH29_9ZZZZ</name>
<dbReference type="AlphaFoldDB" id="X0WH29"/>
<reference evidence="1" key="1">
    <citation type="journal article" date="2014" name="Front. Microbiol.">
        <title>High frequency of phylogenetically diverse reductive dehalogenase-homologous genes in deep subseafloor sedimentary metagenomes.</title>
        <authorList>
            <person name="Kawai M."/>
            <person name="Futagami T."/>
            <person name="Toyoda A."/>
            <person name="Takaki Y."/>
            <person name="Nishi S."/>
            <person name="Hori S."/>
            <person name="Arai W."/>
            <person name="Tsubouchi T."/>
            <person name="Morono Y."/>
            <person name="Uchiyama I."/>
            <person name="Ito T."/>
            <person name="Fujiyama A."/>
            <person name="Inagaki F."/>
            <person name="Takami H."/>
        </authorList>
    </citation>
    <scope>NUCLEOTIDE SEQUENCE</scope>
    <source>
        <strain evidence="1">Expedition CK06-06</strain>
    </source>
</reference>
<dbReference type="EMBL" id="BARS01020847">
    <property type="protein sequence ID" value="GAG11991.1"/>
    <property type="molecule type" value="Genomic_DNA"/>
</dbReference>
<evidence type="ECO:0000313" key="1">
    <source>
        <dbReference type="EMBL" id="GAG11991.1"/>
    </source>
</evidence>